<evidence type="ECO:0000313" key="1">
    <source>
        <dbReference type="EMBL" id="CAG6445133.1"/>
    </source>
</evidence>
<dbReference type="AlphaFoldDB" id="A0A8D7ZV67"/>
<name>A0A8D7ZV67_CULPI</name>
<dbReference type="EMBL" id="HBUE01004280">
    <property type="protein sequence ID" value="CAG6445133.1"/>
    <property type="molecule type" value="Transcribed_RNA"/>
</dbReference>
<reference evidence="1" key="1">
    <citation type="submission" date="2021-05" db="EMBL/GenBank/DDBJ databases">
        <authorList>
            <person name="Alioto T."/>
            <person name="Alioto T."/>
            <person name="Gomez Garrido J."/>
        </authorList>
    </citation>
    <scope>NUCLEOTIDE SEQUENCE</scope>
</reference>
<proteinExistence type="predicted"/>
<sequence length="127" mass="14153">MWPPPPISPASPVASSGKALWPPMLQWQGTELGTAAGTVHFVTLGLFFPLHSAPNFRNHFPKRSAHLFRNHFRGSLLAFTAGTSSRKRLLSLFELLRFRTTSRKVSAPLLWSSLPGPLPESFFRLCL</sequence>
<organism evidence="1">
    <name type="scientific">Culex pipiens</name>
    <name type="common">House mosquito</name>
    <dbReference type="NCBI Taxonomy" id="7175"/>
    <lineage>
        <taxon>Eukaryota</taxon>
        <taxon>Metazoa</taxon>
        <taxon>Ecdysozoa</taxon>
        <taxon>Arthropoda</taxon>
        <taxon>Hexapoda</taxon>
        <taxon>Insecta</taxon>
        <taxon>Pterygota</taxon>
        <taxon>Neoptera</taxon>
        <taxon>Endopterygota</taxon>
        <taxon>Diptera</taxon>
        <taxon>Nematocera</taxon>
        <taxon>Culicoidea</taxon>
        <taxon>Culicidae</taxon>
        <taxon>Culicinae</taxon>
        <taxon>Culicini</taxon>
        <taxon>Culex</taxon>
        <taxon>Culex</taxon>
    </lineage>
</organism>
<accession>A0A8D7ZV67</accession>
<protein>
    <submittedName>
        <fullName evidence="1">(northern house mosquito) hypothetical protein</fullName>
    </submittedName>
</protein>